<gene>
    <name evidence="2" type="ORF">FHS57_004633</name>
</gene>
<dbReference type="Proteomes" id="UP000541352">
    <property type="component" value="Unassembled WGS sequence"/>
</dbReference>
<keyword evidence="1" id="KW-0732">Signal</keyword>
<dbReference type="PROSITE" id="PS51257">
    <property type="entry name" value="PROKAR_LIPOPROTEIN"/>
    <property type="match status" value="1"/>
</dbReference>
<feature type="chain" id="PRO_5031278049" evidence="1">
    <location>
        <begin position="23"/>
        <end position="258"/>
    </location>
</feature>
<dbReference type="EMBL" id="JACIBY010000011">
    <property type="protein sequence ID" value="MBB3840613.1"/>
    <property type="molecule type" value="Genomic_DNA"/>
</dbReference>
<reference evidence="2 3" key="1">
    <citation type="submission" date="2020-08" db="EMBL/GenBank/DDBJ databases">
        <title>Genomic Encyclopedia of Type Strains, Phase IV (KMG-IV): sequencing the most valuable type-strain genomes for metagenomic binning, comparative biology and taxonomic classification.</title>
        <authorList>
            <person name="Goeker M."/>
        </authorList>
    </citation>
    <scope>NUCLEOTIDE SEQUENCE [LARGE SCALE GENOMIC DNA]</scope>
    <source>
        <strain evidence="2 3">DSM 17976</strain>
    </source>
</reference>
<dbReference type="AlphaFoldDB" id="A0A7W6ESG8"/>
<evidence type="ECO:0000256" key="1">
    <source>
        <dbReference type="SAM" id="SignalP"/>
    </source>
</evidence>
<evidence type="ECO:0000313" key="3">
    <source>
        <dbReference type="Proteomes" id="UP000541352"/>
    </source>
</evidence>
<name>A0A7W6ESG8_9BACT</name>
<protein>
    <submittedName>
        <fullName evidence="2">Uncharacterized protein</fullName>
    </submittedName>
</protein>
<organism evidence="2 3">
    <name type="scientific">Runella defluvii</name>
    <dbReference type="NCBI Taxonomy" id="370973"/>
    <lineage>
        <taxon>Bacteria</taxon>
        <taxon>Pseudomonadati</taxon>
        <taxon>Bacteroidota</taxon>
        <taxon>Cytophagia</taxon>
        <taxon>Cytophagales</taxon>
        <taxon>Spirosomataceae</taxon>
        <taxon>Runella</taxon>
    </lineage>
</organism>
<proteinExistence type="predicted"/>
<sequence>MKHLRLVLFLVAASLMSGCSTYFYQWKPASGDIAWIEGREVTRAEQNGVVLVASYEFEDAHNIVLDVEVKNRTQASLLVDPNDFHYIPFDTKNDTLRSAINASYTAFYRALNPEEKIQQATLDIQREKRRLAAASILNGVLLVATVASDINSSNRRDKSWTQRANLQYAHAQAYNFIIQKQIADVNLQRIRTERLQHERANWQEMSLRKTTLPPNESIRGLVFLPKDERASSAWLTYTSPSDSTQMQLKFLQEKIKGN</sequence>
<keyword evidence="3" id="KW-1185">Reference proteome</keyword>
<dbReference type="RefSeq" id="WP_183977691.1">
    <property type="nucleotide sequence ID" value="NZ_JACIBY010000011.1"/>
</dbReference>
<evidence type="ECO:0000313" key="2">
    <source>
        <dbReference type="EMBL" id="MBB3840613.1"/>
    </source>
</evidence>
<comment type="caution">
    <text evidence="2">The sequence shown here is derived from an EMBL/GenBank/DDBJ whole genome shotgun (WGS) entry which is preliminary data.</text>
</comment>
<feature type="signal peptide" evidence="1">
    <location>
        <begin position="1"/>
        <end position="22"/>
    </location>
</feature>
<accession>A0A7W6ESG8</accession>